<keyword evidence="1" id="KW-0472">Membrane</keyword>
<accession>A0ABD6EL13</accession>
<name>A0ABD6EL13_9BILA</name>
<proteinExistence type="predicted"/>
<dbReference type="Proteomes" id="UP001608902">
    <property type="component" value="Unassembled WGS sequence"/>
</dbReference>
<sequence>MQLYIPLTCFMFGFPTLVFIILCLLQRRNRDLLVRTESDWLTTRRLSSSAFETFTEKKSSTRTKNDGADSNVLSI</sequence>
<reference evidence="2 3" key="1">
    <citation type="submission" date="2024-08" db="EMBL/GenBank/DDBJ databases">
        <title>Gnathostoma spinigerum genome.</title>
        <authorList>
            <person name="Gonzalez-Bertolin B."/>
            <person name="Monzon S."/>
            <person name="Zaballos A."/>
            <person name="Jimenez P."/>
            <person name="Dekumyoy P."/>
            <person name="Varona S."/>
            <person name="Cuesta I."/>
            <person name="Sumanam S."/>
            <person name="Adisakwattana P."/>
            <person name="Gasser R.B."/>
            <person name="Hernandez-Gonzalez A."/>
            <person name="Young N.D."/>
            <person name="Perteguer M.J."/>
        </authorList>
    </citation>
    <scope>NUCLEOTIDE SEQUENCE [LARGE SCALE GENOMIC DNA]</scope>
    <source>
        <strain evidence="2">AL3</strain>
        <tissue evidence="2">Liver</tissue>
    </source>
</reference>
<protein>
    <recommendedName>
        <fullName evidence="4">ATP synthase F0 subunit 8</fullName>
    </recommendedName>
</protein>
<dbReference type="EMBL" id="JBGFUD010005747">
    <property type="protein sequence ID" value="MFH4980568.1"/>
    <property type="molecule type" value="Genomic_DNA"/>
</dbReference>
<evidence type="ECO:0000313" key="3">
    <source>
        <dbReference type="Proteomes" id="UP001608902"/>
    </source>
</evidence>
<gene>
    <name evidence="2" type="ORF">AB6A40_007277</name>
</gene>
<keyword evidence="1" id="KW-0812">Transmembrane</keyword>
<feature type="transmembrane region" description="Helical" evidence="1">
    <location>
        <begin position="6"/>
        <end position="25"/>
    </location>
</feature>
<keyword evidence="3" id="KW-1185">Reference proteome</keyword>
<keyword evidence="1" id="KW-1133">Transmembrane helix</keyword>
<organism evidence="2 3">
    <name type="scientific">Gnathostoma spinigerum</name>
    <dbReference type="NCBI Taxonomy" id="75299"/>
    <lineage>
        <taxon>Eukaryota</taxon>
        <taxon>Metazoa</taxon>
        <taxon>Ecdysozoa</taxon>
        <taxon>Nematoda</taxon>
        <taxon>Chromadorea</taxon>
        <taxon>Rhabditida</taxon>
        <taxon>Spirurina</taxon>
        <taxon>Gnathostomatomorpha</taxon>
        <taxon>Gnathostomatoidea</taxon>
        <taxon>Gnathostomatidae</taxon>
        <taxon>Gnathostoma</taxon>
    </lineage>
</organism>
<evidence type="ECO:0000313" key="2">
    <source>
        <dbReference type="EMBL" id="MFH4980568.1"/>
    </source>
</evidence>
<evidence type="ECO:0008006" key="4">
    <source>
        <dbReference type="Google" id="ProtNLM"/>
    </source>
</evidence>
<dbReference type="AlphaFoldDB" id="A0ABD6EL13"/>
<evidence type="ECO:0000256" key="1">
    <source>
        <dbReference type="SAM" id="Phobius"/>
    </source>
</evidence>
<comment type="caution">
    <text evidence="2">The sequence shown here is derived from an EMBL/GenBank/DDBJ whole genome shotgun (WGS) entry which is preliminary data.</text>
</comment>